<dbReference type="Proteomes" id="UP001222087">
    <property type="component" value="Chromosome"/>
</dbReference>
<keyword evidence="3 5" id="KW-0067">ATP-binding</keyword>
<protein>
    <submittedName>
        <fullName evidence="5">ABC transporter ATP-binding protein</fullName>
    </submittedName>
</protein>
<keyword evidence="1" id="KW-0813">Transport</keyword>
<gene>
    <name evidence="5" type="ORF">PXX05_13150</name>
</gene>
<dbReference type="RefSeq" id="WP_275088647.1">
    <property type="nucleotide sequence ID" value="NZ_CP119078.1"/>
</dbReference>
<reference evidence="5 6" key="1">
    <citation type="submission" date="2023-02" db="EMBL/GenBank/DDBJ databases">
        <title>Genome Sequence of L. cardiaca H63T.</title>
        <authorList>
            <person name="Lopez A.E."/>
            <person name="Cianciotto N.P."/>
        </authorList>
    </citation>
    <scope>NUCLEOTIDE SEQUENCE [LARGE SCALE GENOMIC DNA]</scope>
    <source>
        <strain evidence="5 6">H63</strain>
    </source>
</reference>
<evidence type="ECO:0000256" key="3">
    <source>
        <dbReference type="ARBA" id="ARBA00022840"/>
    </source>
</evidence>
<dbReference type="SMART" id="SM00382">
    <property type="entry name" value="AAA"/>
    <property type="match status" value="1"/>
</dbReference>
<dbReference type="CDD" id="cd03255">
    <property type="entry name" value="ABC_MJ0796_LolCDE_FtsE"/>
    <property type="match status" value="1"/>
</dbReference>
<proteinExistence type="predicted"/>
<evidence type="ECO:0000256" key="2">
    <source>
        <dbReference type="ARBA" id="ARBA00022741"/>
    </source>
</evidence>
<dbReference type="SUPFAM" id="SSF52540">
    <property type="entry name" value="P-loop containing nucleoside triphosphate hydrolases"/>
    <property type="match status" value="1"/>
</dbReference>
<dbReference type="PROSITE" id="PS00211">
    <property type="entry name" value="ABC_TRANSPORTER_1"/>
    <property type="match status" value="1"/>
</dbReference>
<keyword evidence="6" id="KW-1185">Reference proteome</keyword>
<feature type="domain" description="ABC transporter" evidence="4">
    <location>
        <begin position="14"/>
        <end position="241"/>
    </location>
</feature>
<dbReference type="InterPro" id="IPR017871">
    <property type="entry name" value="ABC_transporter-like_CS"/>
</dbReference>
<evidence type="ECO:0000313" key="5">
    <source>
        <dbReference type="EMBL" id="WED42831.1"/>
    </source>
</evidence>
<name>A0ABY8ATY4_9GAMM</name>
<organism evidence="5 6">
    <name type="scientific">Legionella cardiaca</name>
    <dbReference type="NCBI Taxonomy" id="1071983"/>
    <lineage>
        <taxon>Bacteria</taxon>
        <taxon>Pseudomonadati</taxon>
        <taxon>Pseudomonadota</taxon>
        <taxon>Gammaproteobacteria</taxon>
        <taxon>Legionellales</taxon>
        <taxon>Legionellaceae</taxon>
        <taxon>Legionella</taxon>
    </lineage>
</organism>
<dbReference type="EMBL" id="CP119078">
    <property type="protein sequence ID" value="WED42831.1"/>
    <property type="molecule type" value="Genomic_DNA"/>
</dbReference>
<accession>A0ABY8ATY4</accession>
<dbReference type="PROSITE" id="PS50893">
    <property type="entry name" value="ABC_TRANSPORTER_2"/>
    <property type="match status" value="1"/>
</dbReference>
<dbReference type="InterPro" id="IPR015854">
    <property type="entry name" value="ABC_transpr_LolD-like"/>
</dbReference>
<evidence type="ECO:0000259" key="4">
    <source>
        <dbReference type="PROSITE" id="PS50893"/>
    </source>
</evidence>
<keyword evidence="2" id="KW-0547">Nucleotide-binding</keyword>
<dbReference type="GO" id="GO:0005524">
    <property type="term" value="F:ATP binding"/>
    <property type="evidence" value="ECO:0007669"/>
    <property type="project" value="UniProtKB-KW"/>
</dbReference>
<dbReference type="Gene3D" id="3.40.50.300">
    <property type="entry name" value="P-loop containing nucleotide triphosphate hydrolases"/>
    <property type="match status" value="1"/>
</dbReference>
<dbReference type="InterPro" id="IPR027417">
    <property type="entry name" value="P-loop_NTPase"/>
</dbReference>
<dbReference type="InterPro" id="IPR017911">
    <property type="entry name" value="MacB-like_ATP-bd"/>
</dbReference>
<dbReference type="InterPro" id="IPR003593">
    <property type="entry name" value="AAA+_ATPase"/>
</dbReference>
<dbReference type="PANTHER" id="PTHR24220">
    <property type="entry name" value="IMPORT ATP-BINDING PROTEIN"/>
    <property type="match status" value="1"/>
</dbReference>
<evidence type="ECO:0000313" key="6">
    <source>
        <dbReference type="Proteomes" id="UP001222087"/>
    </source>
</evidence>
<dbReference type="InterPro" id="IPR003439">
    <property type="entry name" value="ABC_transporter-like_ATP-bd"/>
</dbReference>
<sequence length="241" mass="26267">MSQFNLNTKKPTTLECIAVSKAYSTPTSVTTVLESFSLKLSKGEIGMLMGPSGCGKTTLLMIAGGILIPDKGSCEVCGNDLFKMSPATKIAFRASHISFLFQQLHLFPALSALENLALPLLIDGMTLALALSKAKTLMVRLGLEIHGDSKLDELSGGQKQRVALGRALIRKPNLILCDEPTSNLDHDNALLIFSLIQEYAKIEGCTFLISTHDERITTYADQIVRFKGLNDYHISHKETVV</sequence>
<evidence type="ECO:0000256" key="1">
    <source>
        <dbReference type="ARBA" id="ARBA00022448"/>
    </source>
</evidence>
<dbReference type="Pfam" id="PF00005">
    <property type="entry name" value="ABC_tran"/>
    <property type="match status" value="1"/>
</dbReference>